<evidence type="ECO:0000259" key="9">
    <source>
        <dbReference type="Pfam" id="PF20979"/>
    </source>
</evidence>
<dbReference type="NCBIfam" id="NF038212">
    <property type="entry name" value="argG_rel"/>
    <property type="match status" value="1"/>
</dbReference>
<dbReference type="InterPro" id="IPR048267">
    <property type="entry name" value="Arginosuc_syn_N"/>
</dbReference>
<keyword evidence="7" id="KW-0067">ATP-binding</keyword>
<dbReference type="InterPro" id="IPR001518">
    <property type="entry name" value="Arginosuc_synth"/>
</dbReference>
<dbReference type="Pfam" id="PF20979">
    <property type="entry name" value="Arginosuc_syn_C"/>
    <property type="match status" value="1"/>
</dbReference>
<evidence type="ECO:0000256" key="2">
    <source>
        <dbReference type="ARBA" id="ARBA00012286"/>
    </source>
</evidence>
<keyword evidence="5" id="KW-0028">Amino-acid biosynthesis</keyword>
<keyword evidence="11" id="KW-1185">Reference proteome</keyword>
<keyword evidence="6" id="KW-0547">Nucleotide-binding</keyword>
<dbReference type="Pfam" id="PF00764">
    <property type="entry name" value="Arginosuc_synth"/>
    <property type="match status" value="1"/>
</dbReference>
<reference evidence="11" key="1">
    <citation type="journal article" date="2019" name="Int. J. Syst. Evol. Microbiol.">
        <title>The Global Catalogue of Microorganisms (GCM) 10K type strain sequencing project: providing services to taxonomists for standard genome sequencing and annotation.</title>
        <authorList>
            <consortium name="The Broad Institute Genomics Platform"/>
            <consortium name="The Broad Institute Genome Sequencing Center for Infectious Disease"/>
            <person name="Wu L."/>
            <person name="Ma J."/>
        </authorList>
    </citation>
    <scope>NUCLEOTIDE SEQUENCE [LARGE SCALE GENOMIC DNA]</scope>
    <source>
        <strain evidence="11">JCM 9918</strain>
    </source>
</reference>
<dbReference type="PANTHER" id="PTHR11587:SF2">
    <property type="entry name" value="ARGININOSUCCINATE SYNTHASE"/>
    <property type="match status" value="1"/>
</dbReference>
<evidence type="ECO:0000256" key="5">
    <source>
        <dbReference type="ARBA" id="ARBA00022605"/>
    </source>
</evidence>
<dbReference type="InterPro" id="IPR024074">
    <property type="entry name" value="AS_cat/multimer_dom_body"/>
</dbReference>
<protein>
    <recommendedName>
        <fullName evidence="2">argininosuccinate synthase</fullName>
        <ecNumber evidence="2">6.3.4.5</ecNumber>
    </recommendedName>
</protein>
<dbReference type="InterPro" id="IPR014729">
    <property type="entry name" value="Rossmann-like_a/b/a_fold"/>
</dbReference>
<dbReference type="EMBL" id="JBHSNZ010000053">
    <property type="protein sequence ID" value="MFC5813142.1"/>
    <property type="molecule type" value="Genomic_DNA"/>
</dbReference>
<gene>
    <name evidence="10" type="ORF">ACFQGO_37520</name>
</gene>
<feature type="domain" description="Arginosuccinate synthase-like N-terminal" evidence="8">
    <location>
        <begin position="45"/>
        <end position="158"/>
    </location>
</feature>
<evidence type="ECO:0000259" key="8">
    <source>
        <dbReference type="Pfam" id="PF00764"/>
    </source>
</evidence>
<accession>A0ABW1BJ93</accession>
<dbReference type="PANTHER" id="PTHR11587">
    <property type="entry name" value="ARGININOSUCCINATE SYNTHASE"/>
    <property type="match status" value="1"/>
</dbReference>
<evidence type="ECO:0000256" key="4">
    <source>
        <dbReference type="ARBA" id="ARBA00022598"/>
    </source>
</evidence>
<organism evidence="10 11">
    <name type="scientific">Streptomyces heilongjiangensis</name>
    <dbReference type="NCBI Taxonomy" id="945052"/>
    <lineage>
        <taxon>Bacteria</taxon>
        <taxon>Bacillati</taxon>
        <taxon>Actinomycetota</taxon>
        <taxon>Actinomycetes</taxon>
        <taxon>Kitasatosporales</taxon>
        <taxon>Streptomycetaceae</taxon>
        <taxon>Streptomyces</taxon>
    </lineage>
</organism>
<dbReference type="RefSeq" id="WP_272173036.1">
    <property type="nucleotide sequence ID" value="NZ_JAQOSL010000075.1"/>
</dbReference>
<evidence type="ECO:0000256" key="6">
    <source>
        <dbReference type="ARBA" id="ARBA00022741"/>
    </source>
</evidence>
<dbReference type="InterPro" id="IPR048268">
    <property type="entry name" value="Arginosuc_syn_C"/>
</dbReference>
<evidence type="ECO:0000256" key="3">
    <source>
        <dbReference type="ARBA" id="ARBA00022571"/>
    </source>
</evidence>
<dbReference type="Gene3D" id="3.90.1260.10">
    <property type="entry name" value="Argininosuccinate synthetase, chain A, domain 2"/>
    <property type="match status" value="1"/>
</dbReference>
<dbReference type="Gene3D" id="3.40.50.620">
    <property type="entry name" value="HUPs"/>
    <property type="match status" value="1"/>
</dbReference>
<evidence type="ECO:0000313" key="10">
    <source>
        <dbReference type="EMBL" id="MFC5813142.1"/>
    </source>
</evidence>
<comment type="pathway">
    <text evidence="1">Amino-acid biosynthesis; L-arginine biosynthesis; L-arginine from L-ornithine and carbamoyl phosphate: step 2/3.</text>
</comment>
<evidence type="ECO:0000313" key="11">
    <source>
        <dbReference type="Proteomes" id="UP001596112"/>
    </source>
</evidence>
<comment type="caution">
    <text evidence="10">The sequence shown here is derived from an EMBL/GenBank/DDBJ whole genome shotgun (WGS) entry which is preliminary data.</text>
</comment>
<dbReference type="Proteomes" id="UP001596112">
    <property type="component" value="Unassembled WGS sequence"/>
</dbReference>
<dbReference type="EC" id="6.3.4.5" evidence="2"/>
<dbReference type="SUPFAM" id="SSF52402">
    <property type="entry name" value="Adenine nucleotide alpha hydrolases-like"/>
    <property type="match status" value="1"/>
</dbReference>
<proteinExistence type="predicted"/>
<sequence>MANSACGDAPVGNPSSRGSRILRSSGLVRSFREIEKGGIDLNRPVVTLFSGGLDSTYLLYRLQQAGATQVHALSVDLGGDETPDLALIVDKLGVRLHTVDARDLFAEGYVAPAVAAHAVYLDTHPISSSLSRPLIAKIAIETAERVCAPTVLHTANRSQNSLRRLNGALELLGFAGHFGSPYDLEPVDRADKMRELRSLGLDVVAERAVSGDSNLWCREFESGFLDDPESHLVPESLYRWSVPATAPLNEQIEISFRDGVPVAIDGARLPLAALVDLLNRRVGRHGLGRSSGLEHLADGTKVLEIREMPAAWLLLRSHRALESATLDAEVIREKLHVEQLWVREALEGRWFGELRNACQAFIASTSSAVTGTVRWHLTVAGANTTSIVAACPRYVRDREQWERSSIQAELNHLV</sequence>
<dbReference type="SUPFAM" id="SSF69864">
    <property type="entry name" value="Argininosuccinate synthetase, C-terminal domain"/>
    <property type="match status" value="1"/>
</dbReference>
<name>A0ABW1BJ93_9ACTN</name>
<keyword evidence="4" id="KW-0436">Ligase</keyword>
<feature type="domain" description="Arginosuccinate synthase C-terminal" evidence="9">
    <location>
        <begin position="210"/>
        <end position="377"/>
    </location>
</feature>
<evidence type="ECO:0000256" key="1">
    <source>
        <dbReference type="ARBA" id="ARBA00004967"/>
    </source>
</evidence>
<evidence type="ECO:0000256" key="7">
    <source>
        <dbReference type="ARBA" id="ARBA00022840"/>
    </source>
</evidence>
<keyword evidence="3" id="KW-0055">Arginine biosynthesis</keyword>